<dbReference type="Proteomes" id="UP000823823">
    <property type="component" value="Unassembled WGS sequence"/>
</dbReference>
<organism evidence="2 3">
    <name type="scientific">Candidatus Brachybacterium merdavium</name>
    <dbReference type="NCBI Taxonomy" id="2838513"/>
    <lineage>
        <taxon>Bacteria</taxon>
        <taxon>Bacillati</taxon>
        <taxon>Actinomycetota</taxon>
        <taxon>Actinomycetes</taxon>
        <taxon>Micrococcales</taxon>
        <taxon>Dermabacteraceae</taxon>
        <taxon>Brachybacterium</taxon>
    </lineage>
</organism>
<dbReference type="InterPro" id="IPR017946">
    <property type="entry name" value="PLC-like_Pdiesterase_TIM-brl"/>
</dbReference>
<evidence type="ECO:0000313" key="3">
    <source>
        <dbReference type="Proteomes" id="UP000823823"/>
    </source>
</evidence>
<reference evidence="2" key="1">
    <citation type="journal article" date="2021" name="PeerJ">
        <title>Extensive microbial diversity within the chicken gut microbiome revealed by metagenomics and culture.</title>
        <authorList>
            <person name="Gilroy R."/>
            <person name="Ravi A."/>
            <person name="Getino M."/>
            <person name="Pursley I."/>
            <person name="Horton D.L."/>
            <person name="Alikhan N.F."/>
            <person name="Baker D."/>
            <person name="Gharbi K."/>
            <person name="Hall N."/>
            <person name="Watson M."/>
            <person name="Adriaenssens E.M."/>
            <person name="Foster-Nyarko E."/>
            <person name="Jarju S."/>
            <person name="Secka A."/>
            <person name="Antonio M."/>
            <person name="Oren A."/>
            <person name="Chaudhuri R.R."/>
            <person name="La Ragione R."/>
            <person name="Hildebrand F."/>
            <person name="Pallen M.J."/>
        </authorList>
    </citation>
    <scope>NUCLEOTIDE SEQUENCE</scope>
    <source>
        <strain evidence="2">ChiHjej13B12-24818</strain>
    </source>
</reference>
<evidence type="ECO:0000313" key="2">
    <source>
        <dbReference type="EMBL" id="HJB09471.1"/>
    </source>
</evidence>
<evidence type="ECO:0000259" key="1">
    <source>
        <dbReference type="PROSITE" id="PS51704"/>
    </source>
</evidence>
<dbReference type="Pfam" id="PF03009">
    <property type="entry name" value="GDPD"/>
    <property type="match status" value="1"/>
</dbReference>
<reference evidence="2" key="2">
    <citation type="submission" date="2021-04" db="EMBL/GenBank/DDBJ databases">
        <authorList>
            <person name="Gilroy R."/>
        </authorList>
    </citation>
    <scope>NUCLEOTIDE SEQUENCE</scope>
    <source>
        <strain evidence="2">ChiHjej13B12-24818</strain>
    </source>
</reference>
<dbReference type="EMBL" id="DWZH01000021">
    <property type="protein sequence ID" value="HJB09471.1"/>
    <property type="molecule type" value="Genomic_DNA"/>
</dbReference>
<sequence length="242" mass="26780">MTTMLIAGHRGAMAHAPENSLESYALAEQVGVDEIELDVRLSADRELFLLHDATLDRTAGDDSARDRGPAGQLTLAQLQEVVLDSGRGVVTLAEMYEATSTVIQLEIKAPETVPYLARYFEAHPADAERTVLTSFQEEALREARELMPGIRRGIIRHTLADAERFEGGWRGLVEYTGADRVAIGLKGLTEELTAQIREQGIELHVWPMRSLEDMQQAVRLQADGTTADDPQQAMEWLRDVTG</sequence>
<gene>
    <name evidence="2" type="ORF">H9786_02895</name>
</gene>
<protein>
    <recommendedName>
        <fullName evidence="1">GP-PDE domain-containing protein</fullName>
    </recommendedName>
</protein>
<comment type="caution">
    <text evidence="2">The sequence shown here is derived from an EMBL/GenBank/DDBJ whole genome shotgun (WGS) entry which is preliminary data.</text>
</comment>
<name>A0A9D2RNF1_9MICO</name>
<dbReference type="PROSITE" id="PS51704">
    <property type="entry name" value="GP_PDE"/>
    <property type="match status" value="1"/>
</dbReference>
<dbReference type="GO" id="GO:0008081">
    <property type="term" value="F:phosphoric diester hydrolase activity"/>
    <property type="evidence" value="ECO:0007669"/>
    <property type="project" value="InterPro"/>
</dbReference>
<dbReference type="PANTHER" id="PTHR46211">
    <property type="entry name" value="GLYCEROPHOSPHORYL DIESTER PHOSPHODIESTERASE"/>
    <property type="match status" value="1"/>
</dbReference>
<dbReference type="AlphaFoldDB" id="A0A9D2RNF1"/>
<dbReference type="InterPro" id="IPR030395">
    <property type="entry name" value="GP_PDE_dom"/>
</dbReference>
<dbReference type="SUPFAM" id="SSF51695">
    <property type="entry name" value="PLC-like phosphodiesterases"/>
    <property type="match status" value="1"/>
</dbReference>
<dbReference type="GO" id="GO:0006629">
    <property type="term" value="P:lipid metabolic process"/>
    <property type="evidence" value="ECO:0007669"/>
    <property type="project" value="InterPro"/>
</dbReference>
<accession>A0A9D2RNF1</accession>
<proteinExistence type="predicted"/>
<dbReference type="Gene3D" id="3.20.20.190">
    <property type="entry name" value="Phosphatidylinositol (PI) phosphodiesterase"/>
    <property type="match status" value="1"/>
</dbReference>
<feature type="domain" description="GP-PDE" evidence="1">
    <location>
        <begin position="4"/>
        <end position="237"/>
    </location>
</feature>
<dbReference type="PANTHER" id="PTHR46211:SF1">
    <property type="entry name" value="GLYCEROPHOSPHODIESTER PHOSPHODIESTERASE, CYTOPLASMIC"/>
    <property type="match status" value="1"/>
</dbReference>